<keyword evidence="3 6" id="KW-0812">Transmembrane</keyword>
<dbReference type="OMA" id="ANCTHMF"/>
<dbReference type="InterPro" id="IPR011701">
    <property type="entry name" value="MFS"/>
</dbReference>
<dbReference type="Pfam" id="PF07690">
    <property type="entry name" value="MFS_1"/>
    <property type="match status" value="1"/>
</dbReference>
<dbReference type="OrthoDB" id="419616at2759"/>
<dbReference type="InterPro" id="IPR001958">
    <property type="entry name" value="Tet-R_TetA/multi-R_MdtG-like"/>
</dbReference>
<dbReference type="GeneID" id="104603875"/>
<evidence type="ECO:0000313" key="8">
    <source>
        <dbReference type="Proteomes" id="UP000189703"/>
    </source>
</evidence>
<keyword evidence="4 6" id="KW-1133">Transmembrane helix</keyword>
<evidence type="ECO:0000256" key="3">
    <source>
        <dbReference type="ARBA" id="ARBA00022692"/>
    </source>
</evidence>
<evidence type="ECO:0000256" key="2">
    <source>
        <dbReference type="ARBA" id="ARBA00022448"/>
    </source>
</evidence>
<evidence type="ECO:0000256" key="1">
    <source>
        <dbReference type="ARBA" id="ARBA00004141"/>
    </source>
</evidence>
<dbReference type="FunCoup" id="A0A1U8Q8E4">
    <property type="interactions" value="2773"/>
</dbReference>
<dbReference type="PRINTS" id="PR01035">
    <property type="entry name" value="TCRTETA"/>
</dbReference>
<dbReference type="Gene3D" id="1.20.1250.20">
    <property type="entry name" value="MFS general substrate transporter like domains"/>
    <property type="match status" value="1"/>
</dbReference>
<feature type="transmembrane region" description="Helical" evidence="6">
    <location>
        <begin position="81"/>
        <end position="108"/>
    </location>
</feature>
<feature type="transmembrane region" description="Helical" evidence="6">
    <location>
        <begin position="46"/>
        <end position="69"/>
    </location>
</feature>
<dbReference type="KEGG" id="nnu:104603875"/>
<dbReference type="GO" id="GO:0022857">
    <property type="term" value="F:transmembrane transporter activity"/>
    <property type="evidence" value="ECO:0007669"/>
    <property type="project" value="InterPro"/>
</dbReference>
<feature type="transmembrane region" description="Helical" evidence="6">
    <location>
        <begin position="273"/>
        <end position="298"/>
    </location>
</feature>
<proteinExistence type="predicted"/>
<comment type="subcellular location">
    <subcellularLocation>
        <location evidence="1">Membrane</location>
        <topology evidence="1">Multi-pass membrane protein</topology>
    </subcellularLocation>
</comment>
<feature type="domain" description="Major facilitator superfamily (MFS) profile" evidence="7">
    <location>
        <begin position="1"/>
        <end position="193"/>
    </location>
</feature>
<dbReference type="PROSITE" id="PS50850">
    <property type="entry name" value="MFS"/>
    <property type="match status" value="1"/>
</dbReference>
<feature type="transmembrane region" description="Helical" evidence="6">
    <location>
        <begin position="7"/>
        <end position="26"/>
    </location>
</feature>
<accession>A0A1U8Q8E4</accession>
<dbReference type="AlphaFoldDB" id="A0A1U8Q8E4"/>
<dbReference type="InterPro" id="IPR036259">
    <property type="entry name" value="MFS_trans_sf"/>
</dbReference>
<feature type="transmembrane region" description="Helical" evidence="6">
    <location>
        <begin position="144"/>
        <end position="165"/>
    </location>
</feature>
<reference evidence="9" key="1">
    <citation type="submission" date="2025-08" db="UniProtKB">
        <authorList>
            <consortium name="RefSeq"/>
        </authorList>
    </citation>
    <scope>IDENTIFICATION</scope>
</reference>
<dbReference type="SUPFAM" id="SSF103473">
    <property type="entry name" value="MFS general substrate transporter"/>
    <property type="match status" value="1"/>
</dbReference>
<dbReference type="CDD" id="cd17330">
    <property type="entry name" value="MFS_SLC46_TetA_like"/>
    <property type="match status" value="1"/>
</dbReference>
<keyword evidence="8" id="KW-1185">Reference proteome</keyword>
<dbReference type="RefSeq" id="XP_019054350.1">
    <property type="nucleotide sequence ID" value="XM_019198805.1"/>
</dbReference>
<evidence type="ECO:0000256" key="5">
    <source>
        <dbReference type="ARBA" id="ARBA00023136"/>
    </source>
</evidence>
<evidence type="ECO:0000259" key="7">
    <source>
        <dbReference type="PROSITE" id="PS50850"/>
    </source>
</evidence>
<organism evidence="8 9">
    <name type="scientific">Nelumbo nucifera</name>
    <name type="common">Sacred lotus</name>
    <dbReference type="NCBI Taxonomy" id="4432"/>
    <lineage>
        <taxon>Eukaryota</taxon>
        <taxon>Viridiplantae</taxon>
        <taxon>Streptophyta</taxon>
        <taxon>Embryophyta</taxon>
        <taxon>Tracheophyta</taxon>
        <taxon>Spermatophyta</taxon>
        <taxon>Magnoliopsida</taxon>
        <taxon>Proteales</taxon>
        <taxon>Nelumbonaceae</taxon>
        <taxon>Nelumbo</taxon>
    </lineage>
</organism>
<dbReference type="PANTHER" id="PTHR23504:SF1">
    <property type="entry name" value="GH21943P-RELATED"/>
    <property type="match status" value="1"/>
</dbReference>
<evidence type="ECO:0000313" key="9">
    <source>
        <dbReference type="RefSeq" id="XP_019054350.1"/>
    </source>
</evidence>
<dbReference type="InParanoid" id="A0A1U8Q8E4"/>
<evidence type="ECO:0000256" key="6">
    <source>
        <dbReference type="SAM" id="Phobius"/>
    </source>
</evidence>
<sequence length="420" mass="45274">MAYAIAGLSHFLITVFLYHLATFMVIPAITDVTMSALCPGRDECSIAIYLSGFQQAITGLGSVIIAPLVGNLSNIYGRKVLLILPMTLAIFPLVILACSRTTSLFYAYYVLKTLTSMLCDGSVQCLSLAYVADSVPDSQRVSAFGILAGIVSAAFVCGTLTARFLSTSSTFQVSASVAVLAAVYMMAFLKESICEDLNDPKQQVSEKSPFIICSNGDPIRKAQFLLLLTDQPPYLTFSQAAIVAFFTNLAEGALHSPLLYYLKARFHFSKDQFADLMVISGIAGAISKLVVMPTLLALTLGEEKLLTIGLLANCTHMFLYSISWASSMLGNGELYPCFPMYVYVGMHYPGKAQGCISGICSFANIISPLAFTPLTALFLSENAPFHFPGFSIMCIGFASLQQTALKEMPAFHKVLTAVCS</sequence>
<feature type="transmembrane region" description="Helical" evidence="6">
    <location>
        <begin position="171"/>
        <end position="189"/>
    </location>
</feature>
<keyword evidence="2" id="KW-0813">Transport</keyword>
<keyword evidence="5 6" id="KW-0472">Membrane</keyword>
<feature type="transmembrane region" description="Helical" evidence="6">
    <location>
        <begin position="318"/>
        <end position="344"/>
    </location>
</feature>
<dbReference type="PANTHER" id="PTHR23504">
    <property type="entry name" value="MAJOR FACILITATOR SUPERFAMILY DOMAIN-CONTAINING PROTEIN 10"/>
    <property type="match status" value="1"/>
</dbReference>
<gene>
    <name evidence="9" type="primary">LOC104603875</name>
</gene>
<name>A0A1U8Q8E4_NELNU</name>
<feature type="transmembrane region" description="Helical" evidence="6">
    <location>
        <begin position="356"/>
        <end position="379"/>
    </location>
</feature>
<protein>
    <submittedName>
        <fullName evidence="9">Hippocampus abundant transcript 1 protein-like</fullName>
    </submittedName>
</protein>
<evidence type="ECO:0000256" key="4">
    <source>
        <dbReference type="ARBA" id="ARBA00022989"/>
    </source>
</evidence>
<dbReference type="GO" id="GO:0016020">
    <property type="term" value="C:membrane"/>
    <property type="evidence" value="ECO:0007669"/>
    <property type="project" value="UniProtKB-SubCell"/>
</dbReference>
<dbReference type="Proteomes" id="UP000189703">
    <property type="component" value="Unplaced"/>
</dbReference>
<dbReference type="InterPro" id="IPR020846">
    <property type="entry name" value="MFS_dom"/>
</dbReference>